<organism evidence="1 2">
    <name type="scientific">Cladophialophora carrionii CBS 160.54</name>
    <dbReference type="NCBI Taxonomy" id="1279043"/>
    <lineage>
        <taxon>Eukaryota</taxon>
        <taxon>Fungi</taxon>
        <taxon>Dikarya</taxon>
        <taxon>Ascomycota</taxon>
        <taxon>Pezizomycotina</taxon>
        <taxon>Eurotiomycetes</taxon>
        <taxon>Chaetothyriomycetidae</taxon>
        <taxon>Chaetothyriales</taxon>
        <taxon>Herpotrichiellaceae</taxon>
        <taxon>Cladophialophora</taxon>
    </lineage>
</organism>
<dbReference type="OrthoDB" id="4126315at2759"/>
<dbReference type="HOGENOM" id="CLU_160823_0_0_1"/>
<evidence type="ECO:0000313" key="2">
    <source>
        <dbReference type="Proteomes" id="UP000030678"/>
    </source>
</evidence>
<gene>
    <name evidence="1" type="ORF">G647_00497</name>
</gene>
<dbReference type="Gene3D" id="3.30.70.100">
    <property type="match status" value="1"/>
</dbReference>
<accession>V9DP07</accession>
<dbReference type="SUPFAM" id="SSF54909">
    <property type="entry name" value="Dimeric alpha+beta barrel"/>
    <property type="match status" value="1"/>
</dbReference>
<dbReference type="Proteomes" id="UP000030678">
    <property type="component" value="Unassembled WGS sequence"/>
</dbReference>
<sequence>MTSTVQAHRDLIPFDSFISSSGEHGTLMVTDVFILPDKLAEYIAMVTPVVHEMRAMPECLWCEISQNPTDPSHIRIQHGWTKATEWFSNVSTR</sequence>
<name>V9DP07_9EURO</name>
<proteinExistence type="predicted"/>
<protein>
    <recommendedName>
        <fullName evidence="3">ABM domain-containing protein</fullName>
    </recommendedName>
</protein>
<dbReference type="AlphaFoldDB" id="V9DP07"/>
<evidence type="ECO:0008006" key="3">
    <source>
        <dbReference type="Google" id="ProtNLM"/>
    </source>
</evidence>
<dbReference type="EMBL" id="KB822697">
    <property type="protein sequence ID" value="ETI28048.1"/>
    <property type="molecule type" value="Genomic_DNA"/>
</dbReference>
<dbReference type="InterPro" id="IPR011008">
    <property type="entry name" value="Dimeric_a/b-barrel"/>
</dbReference>
<reference evidence="1 2" key="1">
    <citation type="submission" date="2013-03" db="EMBL/GenBank/DDBJ databases">
        <title>The Genome Sequence of Cladophialophora carrionii CBS 160.54.</title>
        <authorList>
            <consortium name="The Broad Institute Genomics Platform"/>
            <person name="Cuomo C."/>
            <person name="de Hoog S."/>
            <person name="Gorbushina A."/>
            <person name="Walker B."/>
            <person name="Young S.K."/>
            <person name="Zeng Q."/>
            <person name="Gargeya S."/>
            <person name="Fitzgerald M."/>
            <person name="Haas B."/>
            <person name="Abouelleil A."/>
            <person name="Allen A.W."/>
            <person name="Alvarado L."/>
            <person name="Arachchi H.M."/>
            <person name="Berlin A.M."/>
            <person name="Chapman S.B."/>
            <person name="Gainer-Dewar J."/>
            <person name="Goldberg J."/>
            <person name="Griggs A."/>
            <person name="Gujja S."/>
            <person name="Hansen M."/>
            <person name="Howarth C."/>
            <person name="Imamovic A."/>
            <person name="Ireland A."/>
            <person name="Larimer J."/>
            <person name="McCowan C."/>
            <person name="Murphy C."/>
            <person name="Pearson M."/>
            <person name="Poon T.W."/>
            <person name="Priest M."/>
            <person name="Roberts A."/>
            <person name="Saif S."/>
            <person name="Shea T."/>
            <person name="Sisk P."/>
            <person name="Sykes S."/>
            <person name="Wortman J."/>
            <person name="Nusbaum C."/>
            <person name="Birren B."/>
        </authorList>
    </citation>
    <scope>NUCLEOTIDE SEQUENCE [LARGE SCALE GENOMIC DNA]</scope>
    <source>
        <strain evidence="1 2">CBS 160.54</strain>
    </source>
</reference>
<evidence type="ECO:0000313" key="1">
    <source>
        <dbReference type="EMBL" id="ETI28048.1"/>
    </source>
</evidence>
<dbReference type="VEuPathDB" id="FungiDB:G647_00497"/>
<dbReference type="RefSeq" id="XP_008722122.1">
    <property type="nucleotide sequence ID" value="XM_008723900.1"/>
</dbReference>
<dbReference type="GeneID" id="19978990"/>